<dbReference type="PANTHER" id="PTHR13505:SF7">
    <property type="entry name" value="TRANSMEMBRANE PROTEIN 208"/>
    <property type="match status" value="1"/>
</dbReference>
<evidence type="ECO:0000256" key="2">
    <source>
        <dbReference type="ARBA" id="ARBA00009950"/>
    </source>
</evidence>
<sequence>MAGKASKKQAHNNAAVLKRLYTVSGAVLAFTVVRLLLSGGSWFKLIAFHAPAAACVYMLEKGGRPRFDAGGKVVREGMDLNQEGLTEWMFDIVYLSLFADVGHAVFNTSKLWYVMLLVPVYLGYKIKGVAAPMLGGMRNAQAPSAGAPADTSAKSKRQAKRDKNADKVRYRYK</sequence>
<evidence type="ECO:0000256" key="1">
    <source>
        <dbReference type="ARBA" id="ARBA00004477"/>
    </source>
</evidence>
<reference evidence="10" key="1">
    <citation type="submission" date="2015-10" db="EMBL/GenBank/DDBJ databases">
        <authorList>
            <person name="Devillers H."/>
        </authorList>
    </citation>
    <scope>NUCLEOTIDE SEQUENCE [LARGE SCALE GENOMIC DNA]</scope>
</reference>
<keyword evidence="3 8" id="KW-0812">Transmembrane</keyword>
<feature type="region of interest" description="Disordered" evidence="7">
    <location>
        <begin position="140"/>
        <end position="173"/>
    </location>
</feature>
<evidence type="ECO:0000256" key="7">
    <source>
        <dbReference type="SAM" id="MobiDB-lite"/>
    </source>
</evidence>
<evidence type="ECO:0000256" key="3">
    <source>
        <dbReference type="ARBA" id="ARBA00022692"/>
    </source>
</evidence>
<gene>
    <name evidence="9" type="ORF">LAQU0_S06e05204g</name>
</gene>
<feature type="compositionally biased region" description="Basic and acidic residues" evidence="7">
    <location>
        <begin position="161"/>
        <end position="173"/>
    </location>
</feature>
<dbReference type="Proteomes" id="UP000236544">
    <property type="component" value="Unassembled WGS sequence"/>
</dbReference>
<keyword evidence="4" id="KW-0256">Endoplasmic reticulum</keyword>
<evidence type="ECO:0000256" key="4">
    <source>
        <dbReference type="ARBA" id="ARBA00022824"/>
    </source>
</evidence>
<evidence type="ECO:0000256" key="8">
    <source>
        <dbReference type="SAM" id="Phobius"/>
    </source>
</evidence>
<protein>
    <submittedName>
        <fullName evidence="9">LAQU0S06e05204g1_1</fullName>
    </submittedName>
</protein>
<evidence type="ECO:0000256" key="6">
    <source>
        <dbReference type="ARBA" id="ARBA00023136"/>
    </source>
</evidence>
<dbReference type="AlphaFoldDB" id="A0A0N7MLN1"/>
<accession>A0A0N7MLN1</accession>
<keyword evidence="6 8" id="KW-0472">Membrane</keyword>
<proteinExistence type="inferred from homology"/>
<dbReference type="GO" id="GO:0005773">
    <property type="term" value="C:vacuole"/>
    <property type="evidence" value="ECO:0007669"/>
    <property type="project" value="GOC"/>
</dbReference>
<dbReference type="PANTHER" id="PTHR13505">
    <property type="entry name" value="TRANSMEMBRANE PROTEIN 208"/>
    <property type="match status" value="1"/>
</dbReference>
<organism evidence="9 10">
    <name type="scientific">Lachancea quebecensis</name>
    <dbReference type="NCBI Taxonomy" id="1654605"/>
    <lineage>
        <taxon>Eukaryota</taxon>
        <taxon>Fungi</taxon>
        <taxon>Dikarya</taxon>
        <taxon>Ascomycota</taxon>
        <taxon>Saccharomycotina</taxon>
        <taxon>Saccharomycetes</taxon>
        <taxon>Saccharomycetales</taxon>
        <taxon>Saccharomycetaceae</taxon>
        <taxon>Lachancea</taxon>
    </lineage>
</organism>
<evidence type="ECO:0000256" key="5">
    <source>
        <dbReference type="ARBA" id="ARBA00022989"/>
    </source>
</evidence>
<evidence type="ECO:0000313" key="9">
    <source>
        <dbReference type="EMBL" id="CUS22751.1"/>
    </source>
</evidence>
<keyword evidence="5 8" id="KW-1133">Transmembrane helix</keyword>
<dbReference type="InterPro" id="IPR008506">
    <property type="entry name" value="SND2/TMEM208"/>
</dbReference>
<comment type="subcellular location">
    <subcellularLocation>
        <location evidence="1">Endoplasmic reticulum membrane</location>
        <topology evidence="1">Multi-pass membrane protein</topology>
    </subcellularLocation>
</comment>
<dbReference type="EMBL" id="LN890530">
    <property type="protein sequence ID" value="CUS22751.1"/>
    <property type="molecule type" value="Genomic_DNA"/>
</dbReference>
<dbReference type="Pfam" id="PF05620">
    <property type="entry name" value="TMEM208_SND2"/>
    <property type="match status" value="1"/>
</dbReference>
<dbReference type="GO" id="GO:0005789">
    <property type="term" value="C:endoplasmic reticulum membrane"/>
    <property type="evidence" value="ECO:0007669"/>
    <property type="project" value="UniProtKB-SubCell"/>
</dbReference>
<feature type="transmembrane region" description="Helical" evidence="8">
    <location>
        <begin position="20"/>
        <end position="36"/>
    </location>
</feature>
<dbReference type="GO" id="GO:0006624">
    <property type="term" value="P:vacuolar protein processing"/>
    <property type="evidence" value="ECO:0007669"/>
    <property type="project" value="TreeGrafter"/>
</dbReference>
<keyword evidence="10" id="KW-1185">Reference proteome</keyword>
<dbReference type="OrthoDB" id="10012212at2759"/>
<comment type="similarity">
    <text evidence="2">Belongs to the TMEM208 family.</text>
</comment>
<name>A0A0N7MLN1_9SACH</name>
<evidence type="ECO:0000313" key="10">
    <source>
        <dbReference type="Proteomes" id="UP000236544"/>
    </source>
</evidence>